<evidence type="ECO:0000313" key="3">
    <source>
        <dbReference type="Proteomes" id="UP000835052"/>
    </source>
</evidence>
<keyword evidence="1" id="KW-0812">Transmembrane</keyword>
<proteinExistence type="predicted"/>
<dbReference type="EMBL" id="CAJGYM010000048">
    <property type="protein sequence ID" value="CAD6194836.1"/>
    <property type="molecule type" value="Genomic_DNA"/>
</dbReference>
<keyword evidence="1" id="KW-0472">Membrane</keyword>
<keyword evidence="3" id="KW-1185">Reference proteome</keyword>
<accession>A0A8S1HDT2</accession>
<comment type="caution">
    <text evidence="2">The sequence shown here is derived from an EMBL/GenBank/DDBJ whole genome shotgun (WGS) entry which is preliminary data.</text>
</comment>
<evidence type="ECO:0000256" key="1">
    <source>
        <dbReference type="SAM" id="Phobius"/>
    </source>
</evidence>
<feature type="transmembrane region" description="Helical" evidence="1">
    <location>
        <begin position="134"/>
        <end position="155"/>
    </location>
</feature>
<protein>
    <submittedName>
        <fullName evidence="2">Uncharacterized protein</fullName>
    </submittedName>
</protein>
<organism evidence="2 3">
    <name type="scientific">Caenorhabditis auriculariae</name>
    <dbReference type="NCBI Taxonomy" id="2777116"/>
    <lineage>
        <taxon>Eukaryota</taxon>
        <taxon>Metazoa</taxon>
        <taxon>Ecdysozoa</taxon>
        <taxon>Nematoda</taxon>
        <taxon>Chromadorea</taxon>
        <taxon>Rhabditida</taxon>
        <taxon>Rhabditina</taxon>
        <taxon>Rhabditomorpha</taxon>
        <taxon>Rhabditoidea</taxon>
        <taxon>Rhabditidae</taxon>
        <taxon>Peloderinae</taxon>
        <taxon>Caenorhabditis</taxon>
    </lineage>
</organism>
<sequence>MPSIESGLNDGDLRYHYRSDAIAGKVYIRQIFEAFQLSVLEFSRTVRRHELMEEVESNSTLLCLNPHSFGETGTGKVASLSATVFARFKESIVFDDEPRRDSLGTGDTALFVASAYVSPGVGSPVMNLAYHQHILLLSSIPLCFIADTSALYVILFPHGMWVLMTASHSARIAMKLL</sequence>
<reference evidence="2" key="1">
    <citation type="submission" date="2020-10" db="EMBL/GenBank/DDBJ databases">
        <authorList>
            <person name="Kikuchi T."/>
        </authorList>
    </citation>
    <scope>NUCLEOTIDE SEQUENCE</scope>
    <source>
        <strain evidence="2">NKZ352</strain>
    </source>
</reference>
<name>A0A8S1HDT2_9PELO</name>
<dbReference type="Proteomes" id="UP000835052">
    <property type="component" value="Unassembled WGS sequence"/>
</dbReference>
<gene>
    <name evidence="2" type="ORF">CAUJ_LOCUS10755</name>
</gene>
<keyword evidence="1" id="KW-1133">Transmembrane helix</keyword>
<dbReference type="AlphaFoldDB" id="A0A8S1HDT2"/>
<evidence type="ECO:0000313" key="2">
    <source>
        <dbReference type="EMBL" id="CAD6194836.1"/>
    </source>
</evidence>